<dbReference type="AlphaFoldDB" id="A0A0C1QUR9"/>
<reference evidence="2" key="2">
    <citation type="submission" date="2019-11" db="EMBL/GenBank/DDBJ databases">
        <title>Improved Assembly of Tolypothrix boutellei genome.</title>
        <authorList>
            <person name="Sarangi A.N."/>
            <person name="Mukherjee M."/>
            <person name="Ghosh S."/>
            <person name="Singh D."/>
            <person name="Das A."/>
            <person name="Kant S."/>
            <person name="Prusty A."/>
            <person name="Tripathy S."/>
        </authorList>
    </citation>
    <scope>NUCLEOTIDE SEQUENCE</scope>
    <source>
        <strain evidence="2">VB521301</strain>
    </source>
</reference>
<comment type="caution">
    <text evidence="3">The sequence shown here is derived from an EMBL/GenBank/DDBJ whole genome shotgun (WGS) entry which is preliminary data.</text>
</comment>
<dbReference type="Proteomes" id="UP000029738">
    <property type="component" value="Unassembled WGS sequence"/>
</dbReference>
<evidence type="ECO:0000313" key="3">
    <source>
        <dbReference type="EMBL" id="KIE07523.1"/>
    </source>
</evidence>
<gene>
    <name evidence="3" type="ORF">DA73_0241370</name>
    <name evidence="2" type="ORF">DA73_0400028575</name>
</gene>
<dbReference type="Pfam" id="PF10069">
    <property type="entry name" value="DICT"/>
    <property type="match status" value="1"/>
</dbReference>
<reference evidence="3" key="1">
    <citation type="journal article" date="2015" name="Genome Announc.">
        <title>Draft Genome Sequence of Tolypothrix boutellei Strain VB521301.</title>
        <authorList>
            <person name="Chandrababunaidu M.M."/>
            <person name="Singh D."/>
            <person name="Sen D."/>
            <person name="Bhan S."/>
            <person name="Das S."/>
            <person name="Gupta A."/>
            <person name="Adhikary S.P."/>
            <person name="Tripathy S."/>
        </authorList>
    </citation>
    <scope>NUCLEOTIDE SEQUENCE</scope>
    <source>
        <strain evidence="3">VB521301</strain>
    </source>
</reference>
<evidence type="ECO:0000313" key="2">
    <source>
        <dbReference type="EMBL" id="KAF3888996.1"/>
    </source>
</evidence>
<dbReference type="RefSeq" id="WP_038079278.1">
    <property type="nucleotide sequence ID" value="NZ_JHEG04000001.1"/>
</dbReference>
<accession>A0A0C1QUR9</accession>
<name>A0A0C1QUR9_9CYAN</name>
<sequence>MLQGSILQKLETAHRYSTRPIQFGVYYKNTLVSLCHALEDHILKDEGKPLVITAFQQGKWYLQEAERYADIAKKASHITIMAAADSVFAEHATSQLPNISLVPLDTTDPVAQEWHLIIMSPGYTAMVICQELMEADYGPNEQPASDIERKFYGLWTFEPELVRETVELAIAHVEQYNSELATKLKSYTQTIQPTFATLENLSEVTARVVDYLQTGQFNLPEYTATRHQALDRNLVSNEIQAFLRMAQILDASDIKNPKAASEVVALAETMGQLLDLPAWQIKRLRLAGWLHRIDPLQKAESVLPPGTYTGYQQDAPSCPLTCPLVPGTQVLRRMPRLRAIAQIITHQTEWWDGTGEPAGLVGDEIPLESRILSLVADFQWRVNKKRSTQVNREEIFVQALEECRTLQSHRFDPKLVETLTLLVMGLQQGLDLPQVLPKVSSGMWLLDSKLTVTSNQLRVTSDPRSRSDSL</sequence>
<dbReference type="EMBL" id="JHEG04000001">
    <property type="protein sequence ID" value="KAF3888996.1"/>
    <property type="molecule type" value="Genomic_DNA"/>
</dbReference>
<keyword evidence="3" id="KW-0378">Hydrolase</keyword>
<proteinExistence type="predicted"/>
<evidence type="ECO:0000259" key="1">
    <source>
        <dbReference type="PROSITE" id="PS51832"/>
    </source>
</evidence>
<organism evidence="3">
    <name type="scientific">Tolypothrix bouteillei VB521301</name>
    <dbReference type="NCBI Taxonomy" id="1479485"/>
    <lineage>
        <taxon>Bacteria</taxon>
        <taxon>Bacillati</taxon>
        <taxon>Cyanobacteriota</taxon>
        <taxon>Cyanophyceae</taxon>
        <taxon>Nostocales</taxon>
        <taxon>Tolypothrichaceae</taxon>
        <taxon>Tolypothrix</taxon>
    </lineage>
</organism>
<dbReference type="EMBL" id="JHEG02000059">
    <property type="protein sequence ID" value="KIE07523.1"/>
    <property type="molecule type" value="Genomic_DNA"/>
</dbReference>
<protein>
    <submittedName>
        <fullName evidence="3">Metal-dependent phosphohydrolase</fullName>
    </submittedName>
</protein>
<dbReference type="InterPro" id="IPR052020">
    <property type="entry name" value="Cyclic_di-GMP/3'3'-cGAMP_PDE"/>
</dbReference>
<evidence type="ECO:0000313" key="4">
    <source>
        <dbReference type="Proteomes" id="UP000029738"/>
    </source>
</evidence>
<dbReference type="InterPro" id="IPR003607">
    <property type="entry name" value="HD/PDEase_dom"/>
</dbReference>
<dbReference type="Pfam" id="PF13487">
    <property type="entry name" value="HD_5"/>
    <property type="match status" value="1"/>
</dbReference>
<dbReference type="PANTHER" id="PTHR45228">
    <property type="entry name" value="CYCLIC DI-GMP PHOSPHODIESTERASE TM_0186-RELATED"/>
    <property type="match status" value="1"/>
</dbReference>
<dbReference type="InterPro" id="IPR037522">
    <property type="entry name" value="HD_GYP_dom"/>
</dbReference>
<dbReference type="STRING" id="1479485.DA73_0241370"/>
<dbReference type="Pfam" id="PF17150">
    <property type="entry name" value="CHASE6_C"/>
    <property type="match status" value="1"/>
</dbReference>
<dbReference type="OrthoDB" id="9804747at2"/>
<dbReference type="InterPro" id="IPR019278">
    <property type="entry name" value="DICT_dom"/>
</dbReference>
<dbReference type="GO" id="GO:0016787">
    <property type="term" value="F:hydrolase activity"/>
    <property type="evidence" value="ECO:0007669"/>
    <property type="project" value="UniProtKB-KW"/>
</dbReference>
<dbReference type="PROSITE" id="PS51832">
    <property type="entry name" value="HD_GYP"/>
    <property type="match status" value="1"/>
</dbReference>
<feature type="domain" description="HD-GYP" evidence="1">
    <location>
        <begin position="234"/>
        <end position="435"/>
    </location>
</feature>
<dbReference type="Gene3D" id="1.10.3210.10">
    <property type="entry name" value="Hypothetical protein af1432"/>
    <property type="match status" value="1"/>
</dbReference>
<dbReference type="InterPro" id="IPR033415">
    <property type="entry name" value="CHASE6_C"/>
</dbReference>
<keyword evidence="4" id="KW-1185">Reference proteome</keyword>
<dbReference type="CDD" id="cd00077">
    <property type="entry name" value="HDc"/>
    <property type="match status" value="1"/>
</dbReference>
<dbReference type="PANTHER" id="PTHR45228:SF1">
    <property type="entry name" value="CYCLIC DI-GMP PHOSPHODIESTERASE TM_0186"/>
    <property type="match status" value="1"/>
</dbReference>